<name>A0ABD2A486_VESSQ</name>
<evidence type="ECO:0000313" key="3">
    <source>
        <dbReference type="Proteomes" id="UP001607302"/>
    </source>
</evidence>
<sequence length="218" mass="25674">MTLLQYGTTKQLLVTGTAYAIDAKEINLTRVQHETKNPEKSLTIESERIIYDFNNDAYFKRNYTNQYESMRLKLFVRVINLRKQETRYKDLLSKDEITILETLLDEAGENNFELFGIIKMRNIRLESQMKDKRSMVNRDASRETSRAFGEYQRVDHRGRPYPPLKRSRIDPNSPTNLARSSVCIEHRSKNNFVRKASRILFKASKAFVWGKLYLIVSH</sequence>
<organism evidence="2 3">
    <name type="scientific">Vespula squamosa</name>
    <name type="common">Southern yellow jacket</name>
    <name type="synonym">Wasp</name>
    <dbReference type="NCBI Taxonomy" id="30214"/>
    <lineage>
        <taxon>Eukaryota</taxon>
        <taxon>Metazoa</taxon>
        <taxon>Ecdysozoa</taxon>
        <taxon>Arthropoda</taxon>
        <taxon>Hexapoda</taxon>
        <taxon>Insecta</taxon>
        <taxon>Pterygota</taxon>
        <taxon>Neoptera</taxon>
        <taxon>Endopterygota</taxon>
        <taxon>Hymenoptera</taxon>
        <taxon>Apocrita</taxon>
        <taxon>Aculeata</taxon>
        <taxon>Vespoidea</taxon>
        <taxon>Vespidae</taxon>
        <taxon>Vespinae</taxon>
        <taxon>Vespula</taxon>
    </lineage>
</organism>
<reference evidence="2 3" key="1">
    <citation type="journal article" date="2024" name="Ann. Entomol. Soc. Am.">
        <title>Genomic analyses of the southern and eastern yellowjacket wasps (Hymenoptera: Vespidae) reveal evolutionary signatures of social life.</title>
        <authorList>
            <person name="Catto M.A."/>
            <person name="Caine P.B."/>
            <person name="Orr S.E."/>
            <person name="Hunt B.G."/>
            <person name="Goodisman M.A.D."/>
        </authorList>
    </citation>
    <scope>NUCLEOTIDE SEQUENCE [LARGE SCALE GENOMIC DNA]</scope>
    <source>
        <strain evidence="2">233</strain>
        <tissue evidence="2">Head and thorax</tissue>
    </source>
</reference>
<feature type="compositionally biased region" description="Basic and acidic residues" evidence="1">
    <location>
        <begin position="134"/>
        <end position="145"/>
    </location>
</feature>
<dbReference type="AlphaFoldDB" id="A0ABD2A486"/>
<dbReference type="Proteomes" id="UP001607302">
    <property type="component" value="Unassembled WGS sequence"/>
</dbReference>
<dbReference type="EMBL" id="JAUDFV010000155">
    <property type="protein sequence ID" value="KAL2715177.1"/>
    <property type="molecule type" value="Genomic_DNA"/>
</dbReference>
<protein>
    <submittedName>
        <fullName evidence="2">Uncharacterized protein</fullName>
    </submittedName>
</protein>
<comment type="caution">
    <text evidence="2">The sequence shown here is derived from an EMBL/GenBank/DDBJ whole genome shotgun (WGS) entry which is preliminary data.</text>
</comment>
<feature type="region of interest" description="Disordered" evidence="1">
    <location>
        <begin position="134"/>
        <end position="173"/>
    </location>
</feature>
<gene>
    <name evidence="2" type="ORF">V1478_014875</name>
</gene>
<accession>A0ABD2A486</accession>
<keyword evidence="3" id="KW-1185">Reference proteome</keyword>
<proteinExistence type="predicted"/>
<evidence type="ECO:0000256" key="1">
    <source>
        <dbReference type="SAM" id="MobiDB-lite"/>
    </source>
</evidence>
<evidence type="ECO:0000313" key="2">
    <source>
        <dbReference type="EMBL" id="KAL2715177.1"/>
    </source>
</evidence>